<dbReference type="InterPro" id="IPR036928">
    <property type="entry name" value="AS_sf"/>
</dbReference>
<dbReference type="SUPFAM" id="SSF75304">
    <property type="entry name" value="Amidase signature (AS) enzymes"/>
    <property type="match status" value="1"/>
</dbReference>
<dbReference type="OrthoDB" id="9811471at2"/>
<dbReference type="Gene3D" id="3.90.1300.10">
    <property type="entry name" value="Amidase signature (AS) domain"/>
    <property type="match status" value="1"/>
</dbReference>
<dbReference type="InterPro" id="IPR020556">
    <property type="entry name" value="Amidase_CS"/>
</dbReference>
<accession>A0A3N9PVX7</accession>
<dbReference type="RefSeq" id="WP_124696322.1">
    <property type="nucleotide sequence ID" value="NZ_JBHUFE010000010.1"/>
</dbReference>
<keyword evidence="3" id="KW-0808">Transferase</keyword>
<dbReference type="PROSITE" id="PS00571">
    <property type="entry name" value="AMIDASES"/>
    <property type="match status" value="1"/>
</dbReference>
<feature type="domain" description="Amidase" evidence="2">
    <location>
        <begin position="27"/>
        <end position="446"/>
    </location>
</feature>
<dbReference type="Pfam" id="PF01425">
    <property type="entry name" value="Amidase"/>
    <property type="match status" value="1"/>
</dbReference>
<evidence type="ECO:0000256" key="1">
    <source>
        <dbReference type="ARBA" id="ARBA00009199"/>
    </source>
</evidence>
<dbReference type="PANTHER" id="PTHR11895:SF7">
    <property type="entry name" value="GLUTAMYL-TRNA(GLN) AMIDOTRANSFERASE SUBUNIT A, MITOCHONDRIAL"/>
    <property type="match status" value="1"/>
</dbReference>
<evidence type="ECO:0000313" key="4">
    <source>
        <dbReference type="Proteomes" id="UP000282529"/>
    </source>
</evidence>
<keyword evidence="3" id="KW-0436">Ligase</keyword>
<dbReference type="GO" id="GO:0050567">
    <property type="term" value="F:glutaminyl-tRNA synthase (glutamine-hydrolyzing) activity"/>
    <property type="evidence" value="ECO:0007669"/>
    <property type="project" value="UniProtKB-EC"/>
</dbReference>
<dbReference type="Proteomes" id="UP000282529">
    <property type="component" value="Unassembled WGS sequence"/>
</dbReference>
<evidence type="ECO:0000313" key="3">
    <source>
        <dbReference type="EMBL" id="RQW10572.1"/>
    </source>
</evidence>
<sequence>MNESVHSLTLSALFPLIKDKQISPAWLTEQTLRRIESLEPGLRAFIRVLPEEAMEQARTLEAEAVQGYIRGPLHGIPVAVKDVLQTGGIPTTAGSKVLEHWIPDQDATAVARLKQAGAIVIGKANLHEFAMGATTENPHYGTTRNPWDRDKIAGGSSGGSAAALAAGMCFGALGTDTAGSIRLPSALCGTVGLKPTYGAVSRFGCVPFSWSLDHVGPMARTVEDTAILFESISGFDPKDAASSRRPLAPDPIGKREDLKGFRLGLCREYFFEGMHPEIAGIVDRAMERLQSLGAEIREISIPGLSEAQGAARIIAQSEGYSFHKPMLQHASGQYSEDVRFRLEFGRQVSADDYLQAQKFRRKFIASTAAAMASVDALISPMNHNPPFPIGSVSPEQAIHNMFRLAKAPLANFLGFPALSVPCGFVEDRLPVGLQLIGKPFDDRKLLLIGDVYERSESWSERLARHISELL</sequence>
<dbReference type="EMBL" id="RQPI01000008">
    <property type="protein sequence ID" value="RQW10572.1"/>
    <property type="molecule type" value="Genomic_DNA"/>
</dbReference>
<dbReference type="InterPro" id="IPR023631">
    <property type="entry name" value="Amidase_dom"/>
</dbReference>
<organism evidence="3 4">
    <name type="scientific">Paenibacillus rhizophilus</name>
    <dbReference type="NCBI Taxonomy" id="1850366"/>
    <lineage>
        <taxon>Bacteria</taxon>
        <taxon>Bacillati</taxon>
        <taxon>Bacillota</taxon>
        <taxon>Bacilli</taxon>
        <taxon>Bacillales</taxon>
        <taxon>Paenibacillaceae</taxon>
        <taxon>Paenibacillus</taxon>
    </lineage>
</organism>
<proteinExistence type="inferred from homology"/>
<dbReference type="EC" id="6.3.5.7" evidence="3"/>
<comment type="similarity">
    <text evidence="1">Belongs to the amidase family.</text>
</comment>
<gene>
    <name evidence="3" type="primary">gatA</name>
    <name evidence="3" type="ORF">EH198_15000</name>
</gene>
<dbReference type="InterPro" id="IPR000120">
    <property type="entry name" value="Amidase"/>
</dbReference>
<evidence type="ECO:0000259" key="2">
    <source>
        <dbReference type="Pfam" id="PF01425"/>
    </source>
</evidence>
<dbReference type="GO" id="GO:0016740">
    <property type="term" value="F:transferase activity"/>
    <property type="evidence" value="ECO:0007669"/>
    <property type="project" value="UniProtKB-KW"/>
</dbReference>
<comment type="caution">
    <text evidence="3">The sequence shown here is derived from an EMBL/GenBank/DDBJ whole genome shotgun (WGS) entry which is preliminary data.</text>
</comment>
<protein>
    <submittedName>
        <fullName evidence="3">Asp-tRNA(Asn)/Glu-tRNA(Gln) amidotransferase subunit GatA</fullName>
        <ecNumber evidence="3">6.3.5.7</ecNumber>
    </submittedName>
</protein>
<dbReference type="PANTHER" id="PTHR11895">
    <property type="entry name" value="TRANSAMIDASE"/>
    <property type="match status" value="1"/>
</dbReference>
<reference evidence="3 4" key="1">
    <citation type="submission" date="2018-11" db="EMBL/GenBank/DDBJ databases">
        <title>Genome sequence of strain 7197.</title>
        <authorList>
            <person name="Gao J."/>
            <person name="Sun J."/>
        </authorList>
    </citation>
    <scope>NUCLEOTIDE SEQUENCE [LARGE SCALE GENOMIC DNA]</scope>
    <source>
        <strain evidence="3 4">7197</strain>
    </source>
</reference>
<keyword evidence="4" id="KW-1185">Reference proteome</keyword>
<dbReference type="AlphaFoldDB" id="A0A3N9PVX7"/>
<name>A0A3N9PVX7_9BACL</name>